<dbReference type="PANTHER" id="PTHR31598:SF1">
    <property type="entry name" value="DYNEIN REGULATORY COMPLEX PROTEIN 10"/>
    <property type="match status" value="1"/>
</dbReference>
<evidence type="ECO:0000256" key="1">
    <source>
        <dbReference type="ARBA" id="ARBA00003029"/>
    </source>
</evidence>
<comment type="subcellular location">
    <subcellularLocation>
        <location evidence="2">Cytoplasm</location>
        <location evidence="2">Cytoskeleton</location>
        <location evidence="2">Flagellum axoneme</location>
    </subcellularLocation>
</comment>
<evidence type="ECO:0000256" key="6">
    <source>
        <dbReference type="ARBA" id="ARBA00022846"/>
    </source>
</evidence>
<accession>A0AAR5QEG1</accession>
<sequence length="432" mass="50739">MTSKESVEKHLKRKPKPLNSIIENGDKDDFFAGLDIEKPETLSPMEMELRIQADRVMFSLNKAVAMLSVMAHMPLLMENDSKILRENFSEEEMGFINYALKSYEEKTGAETPRCVGDLYETINRVKLSRVRSRISEDVVVDANLSQVIHMIFTNKCIRQEISNADNPVTIPYVVRFIRDFEELKEMAKIKLYVTGTEEEARDKQLRQAYKSNVMLIAAIQDLEQQLKTQREQLGNELNKKVEIFEKYNKKIADIKEEFQISIEKNIHESERKMMQQCLESEEKQAALSAEAEAITAQYQKLLEDDLDDEKKLRAKTMKTETQLQNWLTKYDQDIGEKQAEYEELKAQFDSEKEAMDDLENKMEEQDRLYSTLMAEKEEEEERLFQEIAYKMLINRSARVIQRAWRAFRERKHKRRGKKGKKGKDGKKSQKKK</sequence>
<keyword evidence="5" id="KW-0963">Cytoplasm</keyword>
<evidence type="ECO:0000313" key="13">
    <source>
        <dbReference type="Proteomes" id="UP000019118"/>
    </source>
</evidence>
<feature type="compositionally biased region" description="Basic residues" evidence="11">
    <location>
        <begin position="408"/>
        <end position="432"/>
    </location>
</feature>
<dbReference type="Proteomes" id="UP000019118">
    <property type="component" value="Unassembled WGS sequence"/>
</dbReference>
<feature type="coiled-coil region" evidence="10">
    <location>
        <begin position="284"/>
        <end position="382"/>
    </location>
</feature>
<dbReference type="GeneID" id="109545375"/>
<evidence type="ECO:0000256" key="2">
    <source>
        <dbReference type="ARBA" id="ARBA00004611"/>
    </source>
</evidence>
<organism evidence="12 13">
    <name type="scientific">Dendroctonus ponderosae</name>
    <name type="common">Mountain pine beetle</name>
    <dbReference type="NCBI Taxonomy" id="77166"/>
    <lineage>
        <taxon>Eukaryota</taxon>
        <taxon>Metazoa</taxon>
        <taxon>Ecdysozoa</taxon>
        <taxon>Arthropoda</taxon>
        <taxon>Hexapoda</taxon>
        <taxon>Insecta</taxon>
        <taxon>Pterygota</taxon>
        <taxon>Neoptera</taxon>
        <taxon>Endopterygota</taxon>
        <taxon>Coleoptera</taxon>
        <taxon>Polyphaga</taxon>
        <taxon>Cucujiformia</taxon>
        <taxon>Curculionidae</taxon>
        <taxon>Scolytinae</taxon>
        <taxon>Dendroctonus</taxon>
    </lineage>
</organism>
<comment type="similarity">
    <text evidence="3">Belongs to the DRC10 family.</text>
</comment>
<keyword evidence="10" id="KW-0175">Coiled coil</keyword>
<dbReference type="AlphaFoldDB" id="A0AAR5QEG1"/>
<evidence type="ECO:0000256" key="9">
    <source>
        <dbReference type="ARBA" id="ARBA00023273"/>
    </source>
</evidence>
<proteinExistence type="inferred from homology"/>
<name>A0AAR5QEG1_DENPD</name>
<keyword evidence="7" id="KW-0969">Cilium</keyword>
<evidence type="ECO:0000256" key="8">
    <source>
        <dbReference type="ARBA" id="ARBA00023212"/>
    </source>
</evidence>
<evidence type="ECO:0000256" key="10">
    <source>
        <dbReference type="SAM" id="Coils"/>
    </source>
</evidence>
<reference evidence="13" key="1">
    <citation type="journal article" date="2013" name="Genome Biol.">
        <title>Draft genome of the mountain pine beetle, Dendroctonus ponderosae Hopkins, a major forest pest.</title>
        <authorList>
            <person name="Keeling C.I."/>
            <person name="Yuen M.M."/>
            <person name="Liao N.Y."/>
            <person name="Docking T.R."/>
            <person name="Chan S.K."/>
            <person name="Taylor G.A."/>
            <person name="Palmquist D.L."/>
            <person name="Jackman S.D."/>
            <person name="Nguyen A."/>
            <person name="Li M."/>
            <person name="Henderson H."/>
            <person name="Janes J.K."/>
            <person name="Zhao Y."/>
            <person name="Pandoh P."/>
            <person name="Moore R."/>
            <person name="Sperling F.A."/>
            <person name="Huber D.P."/>
            <person name="Birol I."/>
            <person name="Jones S.J."/>
            <person name="Bohlmann J."/>
        </authorList>
    </citation>
    <scope>NUCLEOTIDE SEQUENCE</scope>
</reference>
<dbReference type="RefSeq" id="XP_019771598.1">
    <property type="nucleotide sequence ID" value="XM_019916039.2"/>
</dbReference>
<reference evidence="12" key="2">
    <citation type="submission" date="2024-08" db="UniProtKB">
        <authorList>
            <consortium name="EnsemblMetazoa"/>
        </authorList>
    </citation>
    <scope>IDENTIFICATION</scope>
</reference>
<evidence type="ECO:0000256" key="5">
    <source>
        <dbReference type="ARBA" id="ARBA00022490"/>
    </source>
</evidence>
<evidence type="ECO:0000256" key="7">
    <source>
        <dbReference type="ARBA" id="ARBA00023069"/>
    </source>
</evidence>
<protein>
    <recommendedName>
        <fullName evidence="4">Dynein regulatory complex protein 10</fullName>
    </recommendedName>
</protein>
<dbReference type="InterPro" id="IPR042815">
    <property type="entry name" value="DRC10"/>
</dbReference>
<dbReference type="PANTHER" id="PTHR31598">
    <property type="entry name" value="IQ DOMAIN-CONTAINING PROTEIN D"/>
    <property type="match status" value="1"/>
</dbReference>
<evidence type="ECO:0000256" key="3">
    <source>
        <dbReference type="ARBA" id="ARBA00009071"/>
    </source>
</evidence>
<evidence type="ECO:0000256" key="4">
    <source>
        <dbReference type="ARBA" id="ARBA00021752"/>
    </source>
</evidence>
<feature type="coiled-coil region" evidence="10">
    <location>
        <begin position="212"/>
        <end position="257"/>
    </location>
</feature>
<evidence type="ECO:0000256" key="11">
    <source>
        <dbReference type="SAM" id="MobiDB-lite"/>
    </source>
</evidence>
<keyword evidence="8" id="KW-0206">Cytoskeleton</keyword>
<dbReference type="KEGG" id="dpa:109545375"/>
<feature type="region of interest" description="Disordered" evidence="11">
    <location>
        <begin position="407"/>
        <end position="432"/>
    </location>
</feature>
<comment type="function">
    <text evidence="1">Component of the nexin-dynein regulatory complex (N-DRC), a key regulator of ciliary/flagellar motility which maintains the alignment and integrity of the distal axoneme and regulates microtubule sliding in motile axonemes.</text>
</comment>
<dbReference type="EnsemblMetazoa" id="XM_019916039.1">
    <property type="protein sequence ID" value="XP_019771598.1"/>
    <property type="gene ID" value="LOC109545375"/>
</dbReference>
<keyword evidence="13" id="KW-1185">Reference proteome</keyword>
<keyword evidence="9" id="KW-0966">Cell projection</keyword>
<dbReference type="PROSITE" id="PS50096">
    <property type="entry name" value="IQ"/>
    <property type="match status" value="1"/>
</dbReference>
<keyword evidence="6" id="KW-0282">Flagellum</keyword>
<evidence type="ECO:0000313" key="12">
    <source>
        <dbReference type="EnsemblMetazoa" id="XP_019771598.1"/>
    </source>
</evidence>